<keyword evidence="1" id="KW-0808">Transferase</keyword>
<reference evidence="1" key="1">
    <citation type="journal article" date="2021" name="Proc. Natl. Acad. Sci. U.S.A.">
        <title>A Catalog of Tens of Thousands of Viruses from Human Metagenomes Reveals Hidden Associations with Chronic Diseases.</title>
        <authorList>
            <person name="Tisza M.J."/>
            <person name="Buck C.B."/>
        </authorList>
    </citation>
    <scope>NUCLEOTIDE SEQUENCE</scope>
    <source>
        <strain evidence="1">CtAsH36</strain>
    </source>
</reference>
<organism evidence="1">
    <name type="scientific">Siphoviridae sp. ctAsH36</name>
    <dbReference type="NCBI Taxonomy" id="2827799"/>
    <lineage>
        <taxon>Viruses</taxon>
        <taxon>Duplodnaviria</taxon>
        <taxon>Heunggongvirae</taxon>
        <taxon>Uroviricota</taxon>
        <taxon>Caudoviricetes</taxon>
    </lineage>
</organism>
<protein>
    <submittedName>
        <fullName evidence="1">Lecithin retinol acyltransferase</fullName>
    </submittedName>
</protein>
<accession>A0A8S5T8L0</accession>
<dbReference type="EMBL" id="BK032768">
    <property type="protein sequence ID" value="DAF59319.1"/>
    <property type="molecule type" value="Genomic_DNA"/>
</dbReference>
<evidence type="ECO:0000313" key="1">
    <source>
        <dbReference type="EMBL" id="DAF59319.1"/>
    </source>
</evidence>
<keyword evidence="1" id="KW-0012">Acyltransferase</keyword>
<proteinExistence type="predicted"/>
<sequence length="131" mass="15225">MVIAKLNPINKDDLKVGDVVGVAREVRCGWGISFRHVMVYPAKIIRITPKRTKIETDKFGEHDRYETFYKYDSEAIKESEMAKKFKEIRDGVYVIEDFKSSRGLRVIKDEDLDTLSEHINAVVEVLKRYGK</sequence>
<name>A0A8S5T8L0_9CAUD</name>
<dbReference type="GO" id="GO:0016746">
    <property type="term" value="F:acyltransferase activity"/>
    <property type="evidence" value="ECO:0007669"/>
    <property type="project" value="UniProtKB-KW"/>
</dbReference>